<dbReference type="EMBL" id="JAEAOA010001605">
    <property type="protein sequence ID" value="KAK3589314.1"/>
    <property type="molecule type" value="Genomic_DNA"/>
</dbReference>
<evidence type="ECO:0000256" key="1">
    <source>
        <dbReference type="SAM" id="MobiDB-lite"/>
    </source>
</evidence>
<evidence type="ECO:0000313" key="2">
    <source>
        <dbReference type="EMBL" id="KAK3589314.1"/>
    </source>
</evidence>
<organism evidence="2 3">
    <name type="scientific">Potamilus streckersoni</name>
    <dbReference type="NCBI Taxonomy" id="2493646"/>
    <lineage>
        <taxon>Eukaryota</taxon>
        <taxon>Metazoa</taxon>
        <taxon>Spiralia</taxon>
        <taxon>Lophotrochozoa</taxon>
        <taxon>Mollusca</taxon>
        <taxon>Bivalvia</taxon>
        <taxon>Autobranchia</taxon>
        <taxon>Heteroconchia</taxon>
        <taxon>Palaeoheterodonta</taxon>
        <taxon>Unionida</taxon>
        <taxon>Unionoidea</taxon>
        <taxon>Unionidae</taxon>
        <taxon>Ambleminae</taxon>
        <taxon>Lampsilini</taxon>
        <taxon>Potamilus</taxon>
    </lineage>
</organism>
<name>A0AAE0SCE0_9BIVA</name>
<proteinExistence type="predicted"/>
<feature type="region of interest" description="Disordered" evidence="1">
    <location>
        <begin position="1"/>
        <end position="31"/>
    </location>
</feature>
<reference evidence="2" key="2">
    <citation type="journal article" date="2021" name="Genome Biol. Evol.">
        <title>Developing a high-quality reference genome for a parasitic bivalve with doubly uniparental inheritance (Bivalvia: Unionida).</title>
        <authorList>
            <person name="Smith C.H."/>
        </authorList>
    </citation>
    <scope>NUCLEOTIDE SEQUENCE</scope>
    <source>
        <strain evidence="2">CHS0354</strain>
        <tissue evidence="2">Mantle</tissue>
    </source>
</reference>
<dbReference type="AlphaFoldDB" id="A0AAE0SCE0"/>
<protein>
    <submittedName>
        <fullName evidence="2">Uncharacterized protein</fullName>
    </submittedName>
</protein>
<reference evidence="2" key="1">
    <citation type="journal article" date="2021" name="Genome Biol. Evol.">
        <title>A High-Quality Reference Genome for a Parasitic Bivalve with Doubly Uniparental Inheritance (Bivalvia: Unionida).</title>
        <authorList>
            <person name="Smith C.H."/>
        </authorList>
    </citation>
    <scope>NUCLEOTIDE SEQUENCE</scope>
    <source>
        <strain evidence="2">CHS0354</strain>
    </source>
</reference>
<comment type="caution">
    <text evidence="2">The sequence shown here is derived from an EMBL/GenBank/DDBJ whole genome shotgun (WGS) entry which is preliminary data.</text>
</comment>
<gene>
    <name evidence="2" type="ORF">CHS0354_026971</name>
</gene>
<dbReference type="Proteomes" id="UP001195483">
    <property type="component" value="Unassembled WGS sequence"/>
</dbReference>
<accession>A0AAE0SCE0</accession>
<sequence>MVSMFGEGKNCKPSTKTMKKKVTRIPGPKEEKAAVERQLGQYIRTALLTGKAACEDAKRKEAILARRP</sequence>
<keyword evidence="3" id="KW-1185">Reference proteome</keyword>
<evidence type="ECO:0000313" key="3">
    <source>
        <dbReference type="Proteomes" id="UP001195483"/>
    </source>
</evidence>
<reference evidence="2" key="3">
    <citation type="submission" date="2023-05" db="EMBL/GenBank/DDBJ databases">
        <authorList>
            <person name="Smith C.H."/>
        </authorList>
    </citation>
    <scope>NUCLEOTIDE SEQUENCE</scope>
    <source>
        <strain evidence="2">CHS0354</strain>
        <tissue evidence="2">Mantle</tissue>
    </source>
</reference>